<organism evidence="4 5">
    <name type="scientific">Fusarium torreyae</name>
    <dbReference type="NCBI Taxonomy" id="1237075"/>
    <lineage>
        <taxon>Eukaryota</taxon>
        <taxon>Fungi</taxon>
        <taxon>Dikarya</taxon>
        <taxon>Ascomycota</taxon>
        <taxon>Pezizomycotina</taxon>
        <taxon>Sordariomycetes</taxon>
        <taxon>Hypocreomycetidae</taxon>
        <taxon>Hypocreales</taxon>
        <taxon>Nectriaceae</taxon>
        <taxon>Fusarium</taxon>
    </lineage>
</organism>
<dbReference type="EMBL" id="JAOQAZ010000001">
    <property type="protein sequence ID" value="KAJ4271308.1"/>
    <property type="molecule type" value="Genomic_DNA"/>
</dbReference>
<evidence type="ECO:0000256" key="3">
    <source>
        <dbReference type="SAM" id="SignalP"/>
    </source>
</evidence>
<dbReference type="SUPFAM" id="SSF53474">
    <property type="entry name" value="alpha/beta-Hydrolases"/>
    <property type="match status" value="1"/>
</dbReference>
<dbReference type="InterPro" id="IPR000675">
    <property type="entry name" value="Cutinase/axe"/>
</dbReference>
<keyword evidence="5" id="KW-1185">Reference proteome</keyword>
<dbReference type="Proteomes" id="UP001152049">
    <property type="component" value="Unassembled WGS sequence"/>
</dbReference>
<dbReference type="InterPro" id="IPR029058">
    <property type="entry name" value="AB_hydrolase_fold"/>
</dbReference>
<sequence>MIFFMLLLSFFVALSAADPPEYSGAAITCPKGAHIIVVRGSLEPQGPGIMGEVAEKVLKLLPDSDMESLVYPALYDPYIESQTEGVRAMTALVNNYAKSCPKTDLIIMGFSQGAHVTMDVMCGASSDGFPATLPQPSYITDKVASIILMGDPSLTEGQSFHVGSSHGSGIFPRKLPVGCDSISDKTISICDAGDPFCEAGGKQLSVHMGYVKVWGEYMVNHVTSLFR</sequence>
<accession>A0A9W8VL87</accession>
<name>A0A9W8VL87_9HYPO</name>
<gene>
    <name evidence="4" type="ORF">NW762_000010</name>
</gene>
<evidence type="ECO:0000256" key="1">
    <source>
        <dbReference type="ARBA" id="ARBA00022801"/>
    </source>
</evidence>
<dbReference type="PANTHER" id="PTHR33630">
    <property type="entry name" value="CUTINASE RV1984C-RELATED-RELATED"/>
    <property type="match status" value="1"/>
</dbReference>
<protein>
    <recommendedName>
        <fullName evidence="6">Acetylxylan esterase</fullName>
    </recommendedName>
</protein>
<evidence type="ECO:0000313" key="5">
    <source>
        <dbReference type="Proteomes" id="UP001152049"/>
    </source>
</evidence>
<reference evidence="4" key="1">
    <citation type="submission" date="2022-09" db="EMBL/GenBank/DDBJ databases">
        <title>Fusarium specimens isolated from Avocado Roots.</title>
        <authorList>
            <person name="Stajich J."/>
            <person name="Roper C."/>
            <person name="Heimlech-Rivalta G."/>
        </authorList>
    </citation>
    <scope>NUCLEOTIDE SEQUENCE</scope>
    <source>
        <strain evidence="4">CF00136</strain>
    </source>
</reference>
<dbReference type="PANTHER" id="PTHR33630:SF9">
    <property type="entry name" value="CUTINASE 4"/>
    <property type="match status" value="1"/>
</dbReference>
<dbReference type="GO" id="GO:0052689">
    <property type="term" value="F:carboxylic ester hydrolase activity"/>
    <property type="evidence" value="ECO:0007669"/>
    <property type="project" value="UniProtKB-ARBA"/>
</dbReference>
<proteinExistence type="predicted"/>
<dbReference type="SMART" id="SM01110">
    <property type="entry name" value="Cutinase"/>
    <property type="match status" value="1"/>
</dbReference>
<dbReference type="OrthoDB" id="6020543at2759"/>
<evidence type="ECO:0000256" key="2">
    <source>
        <dbReference type="ARBA" id="ARBA00023157"/>
    </source>
</evidence>
<dbReference type="AlphaFoldDB" id="A0A9W8VL87"/>
<keyword evidence="3" id="KW-0732">Signal</keyword>
<dbReference type="Pfam" id="PF01083">
    <property type="entry name" value="Cutinase"/>
    <property type="match status" value="1"/>
</dbReference>
<evidence type="ECO:0008006" key="6">
    <source>
        <dbReference type="Google" id="ProtNLM"/>
    </source>
</evidence>
<dbReference type="Gene3D" id="3.40.50.1820">
    <property type="entry name" value="alpha/beta hydrolase"/>
    <property type="match status" value="1"/>
</dbReference>
<feature type="signal peptide" evidence="3">
    <location>
        <begin position="1"/>
        <end position="17"/>
    </location>
</feature>
<keyword evidence="1" id="KW-0378">Hydrolase</keyword>
<evidence type="ECO:0000313" key="4">
    <source>
        <dbReference type="EMBL" id="KAJ4271308.1"/>
    </source>
</evidence>
<keyword evidence="2" id="KW-1015">Disulfide bond</keyword>
<feature type="chain" id="PRO_5040736437" description="Acetylxylan esterase" evidence="3">
    <location>
        <begin position="18"/>
        <end position="227"/>
    </location>
</feature>
<comment type="caution">
    <text evidence="4">The sequence shown here is derived from an EMBL/GenBank/DDBJ whole genome shotgun (WGS) entry which is preliminary data.</text>
</comment>